<reference evidence="11 12" key="1">
    <citation type="submission" date="2020-06" db="EMBL/GenBank/DDBJ databases">
        <title>Draft genome of Uliginosibacterium sp. IMCC34675.</title>
        <authorList>
            <person name="Song J."/>
        </authorList>
    </citation>
    <scope>NUCLEOTIDE SEQUENCE [LARGE SCALE GENOMIC DNA]</scope>
    <source>
        <strain evidence="11 12">IMCC34675</strain>
    </source>
</reference>
<gene>
    <name evidence="11" type="ORF">HJ583_001530</name>
</gene>
<dbReference type="InterPro" id="IPR004089">
    <property type="entry name" value="MCPsignal_dom"/>
</dbReference>
<evidence type="ECO:0000256" key="2">
    <source>
        <dbReference type="ARBA" id="ARBA00022692"/>
    </source>
</evidence>
<evidence type="ECO:0000313" key="12">
    <source>
        <dbReference type="Proteomes" id="UP000778523"/>
    </source>
</evidence>
<feature type="transmembrane region" description="Helical" evidence="8">
    <location>
        <begin position="323"/>
        <end position="347"/>
    </location>
</feature>
<dbReference type="RefSeq" id="WP_170019906.1">
    <property type="nucleotide sequence ID" value="NZ_JABCSC020000001.1"/>
</dbReference>
<dbReference type="PANTHER" id="PTHR32089">
    <property type="entry name" value="METHYL-ACCEPTING CHEMOTAXIS PROTEIN MCPB"/>
    <property type="match status" value="1"/>
</dbReference>
<keyword evidence="12" id="KW-1185">Reference proteome</keyword>
<evidence type="ECO:0000256" key="1">
    <source>
        <dbReference type="ARBA" id="ARBA00004141"/>
    </source>
</evidence>
<evidence type="ECO:0000256" key="5">
    <source>
        <dbReference type="ARBA" id="ARBA00023224"/>
    </source>
</evidence>
<evidence type="ECO:0000256" key="3">
    <source>
        <dbReference type="ARBA" id="ARBA00022989"/>
    </source>
</evidence>
<dbReference type="SMART" id="SM00304">
    <property type="entry name" value="HAMP"/>
    <property type="match status" value="1"/>
</dbReference>
<dbReference type="EMBL" id="JABCSC020000001">
    <property type="protein sequence ID" value="NSL53697.1"/>
    <property type="molecule type" value="Genomic_DNA"/>
</dbReference>
<dbReference type="CDD" id="cd11386">
    <property type="entry name" value="MCP_signal"/>
    <property type="match status" value="1"/>
</dbReference>
<dbReference type="PANTHER" id="PTHR32089:SF119">
    <property type="entry name" value="METHYL-ACCEPTING CHEMOTAXIS PROTEIN CTPL"/>
    <property type="match status" value="1"/>
</dbReference>
<accession>A0ABX2IFF5</accession>
<dbReference type="PROSITE" id="PS50885">
    <property type="entry name" value="HAMP"/>
    <property type="match status" value="1"/>
</dbReference>
<keyword evidence="2 8" id="KW-0812">Transmembrane</keyword>
<dbReference type="PROSITE" id="PS50111">
    <property type="entry name" value="CHEMOTAXIS_TRANSDUC_2"/>
    <property type="match status" value="1"/>
</dbReference>
<dbReference type="InterPro" id="IPR003660">
    <property type="entry name" value="HAMP_dom"/>
</dbReference>
<evidence type="ECO:0000259" key="10">
    <source>
        <dbReference type="PROSITE" id="PS50885"/>
    </source>
</evidence>
<evidence type="ECO:0000256" key="4">
    <source>
        <dbReference type="ARBA" id="ARBA00023136"/>
    </source>
</evidence>
<name>A0ABX2IFF5_9RHOO</name>
<evidence type="ECO:0000256" key="8">
    <source>
        <dbReference type="SAM" id="Phobius"/>
    </source>
</evidence>
<keyword evidence="5 7" id="KW-0807">Transducer</keyword>
<organism evidence="11 12">
    <name type="scientific">Uliginosibacterium aquaticum</name>
    <dbReference type="NCBI Taxonomy" id="2731212"/>
    <lineage>
        <taxon>Bacteria</taxon>
        <taxon>Pseudomonadati</taxon>
        <taxon>Pseudomonadota</taxon>
        <taxon>Betaproteobacteria</taxon>
        <taxon>Rhodocyclales</taxon>
        <taxon>Zoogloeaceae</taxon>
        <taxon>Uliginosibacterium</taxon>
    </lineage>
</organism>
<comment type="similarity">
    <text evidence="6">Belongs to the methyl-accepting chemotaxis (MCP) protein family.</text>
</comment>
<feature type="domain" description="Methyl-accepting transducer" evidence="9">
    <location>
        <begin position="402"/>
        <end position="638"/>
    </location>
</feature>
<feature type="transmembrane region" description="Helical" evidence="8">
    <location>
        <begin position="25"/>
        <end position="44"/>
    </location>
</feature>
<dbReference type="SMART" id="SM00283">
    <property type="entry name" value="MA"/>
    <property type="match status" value="1"/>
</dbReference>
<comment type="subcellular location">
    <subcellularLocation>
        <location evidence="1">Membrane</location>
        <topology evidence="1">Multi-pass membrane protein</topology>
    </subcellularLocation>
</comment>
<dbReference type="Pfam" id="PF00015">
    <property type="entry name" value="MCPsignal"/>
    <property type="match status" value="1"/>
</dbReference>
<evidence type="ECO:0000256" key="6">
    <source>
        <dbReference type="ARBA" id="ARBA00029447"/>
    </source>
</evidence>
<comment type="caution">
    <text evidence="11">The sequence shown here is derived from an EMBL/GenBank/DDBJ whole genome shotgun (WGS) entry which is preliminary data.</text>
</comment>
<evidence type="ECO:0000259" key="9">
    <source>
        <dbReference type="PROSITE" id="PS50111"/>
    </source>
</evidence>
<dbReference type="SUPFAM" id="SSF58104">
    <property type="entry name" value="Methyl-accepting chemotaxis protein (MCP) signaling domain"/>
    <property type="match status" value="1"/>
</dbReference>
<sequence>MKFLTLLLAPAIALLKRLDFRLKFGLIGALAVVTMGYFMLMLAVEMRSALTSTQRAELGLEIHNEARAALLATQNYVGVSLLAAGDDKHKELANARRTAADQALKELAEAVADAPELGLAEAWKKVDSAWQAFRDPATPPERSTLATAHRPLIEAQQAFLRELADASGLMRDPDPRAAYLAEAVVITLPALGDQLAELRNTGVMVLGVAGFAREWRRMGAMLDAINAGQETLAEQLARAGRGDSGLAAQLSAGHKALSEANQQFAESVRSSILAGSRDMKAEDFASASLKAMRSFDEKAADGVIDELDGIIGWRSFSLTARFWLLNLLALGMVLLLAYIGISMYLAVSDTVEQLTDGTRRAAAGDLAHRLEHTTQDELGEVATRFNAMLESLDGVVQRVASTAAAVETAARELSSSAQAVSQESARQSEASGAMAATMEEMTVGINEIARFAEDAESMAAASGKASAAGEQLSTRTEAEIGRIAEAVQQSSVVIDELVENSQRISVIVSTIKEIAEQTNLLALNAAIEAARAGETGRGFAVVADEVRKLAERTARATLEITAMIETIQRGTTDAVGSMQQGVARVADGVGLTREAGEAMRSIQQSSARLVGVVADISAALREQSATSSDIARNIERVAQMAEANNGSAQGTLITTRALDALASQLAGQIRQIRNGV</sequence>
<dbReference type="CDD" id="cd06225">
    <property type="entry name" value="HAMP"/>
    <property type="match status" value="1"/>
</dbReference>
<keyword evidence="4 8" id="KW-0472">Membrane</keyword>
<dbReference type="Gene3D" id="1.10.287.950">
    <property type="entry name" value="Methyl-accepting chemotaxis protein"/>
    <property type="match status" value="1"/>
</dbReference>
<proteinExistence type="inferred from homology"/>
<keyword evidence="3 8" id="KW-1133">Transmembrane helix</keyword>
<evidence type="ECO:0000313" key="11">
    <source>
        <dbReference type="EMBL" id="NSL53697.1"/>
    </source>
</evidence>
<dbReference type="Proteomes" id="UP000778523">
    <property type="component" value="Unassembled WGS sequence"/>
</dbReference>
<dbReference type="Pfam" id="PF00672">
    <property type="entry name" value="HAMP"/>
    <property type="match status" value="1"/>
</dbReference>
<evidence type="ECO:0000256" key="7">
    <source>
        <dbReference type="PROSITE-ProRule" id="PRU00284"/>
    </source>
</evidence>
<feature type="domain" description="HAMP" evidence="10">
    <location>
        <begin position="345"/>
        <end position="397"/>
    </location>
</feature>
<protein>
    <submittedName>
        <fullName evidence="11">Methyl-accepting chemotaxis protein</fullName>
    </submittedName>
</protein>